<comment type="caution">
    <text evidence="1">The sequence shown here is derived from an EMBL/GenBank/DDBJ whole genome shotgun (WGS) entry which is preliminary data.</text>
</comment>
<dbReference type="Proteomes" id="UP000828048">
    <property type="component" value="Chromosome 12"/>
</dbReference>
<accession>A0ACB7Z8J3</accession>
<evidence type="ECO:0000313" key="1">
    <source>
        <dbReference type="EMBL" id="KAH7862254.1"/>
    </source>
</evidence>
<gene>
    <name evidence="1" type="ORF">Vadar_002096</name>
</gene>
<keyword evidence="2" id="KW-1185">Reference proteome</keyword>
<name>A0ACB7Z8J3_9ERIC</name>
<reference evidence="1 2" key="1">
    <citation type="journal article" date="2021" name="Hortic Res">
        <title>High-quality reference genome and annotation aids understanding of berry development for evergreen blueberry (Vaccinium darrowii).</title>
        <authorList>
            <person name="Yu J."/>
            <person name="Hulse-Kemp A.M."/>
            <person name="Babiker E."/>
            <person name="Staton M."/>
        </authorList>
    </citation>
    <scope>NUCLEOTIDE SEQUENCE [LARGE SCALE GENOMIC DNA]</scope>
    <source>
        <strain evidence="2">cv. NJ 8807/NJ 8810</strain>
        <tissue evidence="1">Young leaf</tissue>
    </source>
</reference>
<organism evidence="1 2">
    <name type="scientific">Vaccinium darrowii</name>
    <dbReference type="NCBI Taxonomy" id="229202"/>
    <lineage>
        <taxon>Eukaryota</taxon>
        <taxon>Viridiplantae</taxon>
        <taxon>Streptophyta</taxon>
        <taxon>Embryophyta</taxon>
        <taxon>Tracheophyta</taxon>
        <taxon>Spermatophyta</taxon>
        <taxon>Magnoliopsida</taxon>
        <taxon>eudicotyledons</taxon>
        <taxon>Gunneridae</taxon>
        <taxon>Pentapetalae</taxon>
        <taxon>asterids</taxon>
        <taxon>Ericales</taxon>
        <taxon>Ericaceae</taxon>
        <taxon>Vaccinioideae</taxon>
        <taxon>Vaccinieae</taxon>
        <taxon>Vaccinium</taxon>
    </lineage>
</organism>
<protein>
    <submittedName>
        <fullName evidence="1">Uncharacterized protein</fullName>
    </submittedName>
</protein>
<evidence type="ECO:0000313" key="2">
    <source>
        <dbReference type="Proteomes" id="UP000828048"/>
    </source>
</evidence>
<dbReference type="EMBL" id="CM037162">
    <property type="protein sequence ID" value="KAH7862254.1"/>
    <property type="molecule type" value="Genomic_DNA"/>
</dbReference>
<sequence length="262" mass="30186">MKHRCKEQRYKVLPECKELPDEVWESILERLVLNDNYNHFKLPSLVCKQFLSITNRLRRKFVSKDCVLRTSWSNVLIRALERFRNLKEIGFSPWWWTLSDVDSPILKIAYSGLDLQSICLSCFPVSPSADSFTRLGCTMSNIKVLRCTRFGLLRDPDLVHIADALPQLEELDIQYPGNKFEPSEVRYPELSNHMVTDAGIEAISLKLHGLRRINISGIKGCSDRSLVALLSNCVHLNEIQCRLCHVTRRGIRTNATKIDILF</sequence>
<proteinExistence type="predicted"/>